<gene>
    <name evidence="1" type="ORF">QRO08_16630</name>
</gene>
<proteinExistence type="predicted"/>
<dbReference type="Pfam" id="PF08809">
    <property type="entry name" value="DUF1799"/>
    <property type="match status" value="1"/>
</dbReference>
<dbReference type="RefSeq" id="WP_011794762.1">
    <property type="nucleotide sequence ID" value="NZ_CP023687.1"/>
</dbReference>
<dbReference type="EMBL" id="CP127363">
    <property type="protein sequence ID" value="WIY47454.1"/>
    <property type="molecule type" value="Genomic_DNA"/>
</dbReference>
<sequence length="87" mass="9948">MEDYQTETVEVWPDNAMATALFSQVGTRWMVPPMGGVPYGLRWEAIYPLMDRLGLDDEGWNDLHCCLQILEEEAVATMHEFAPKQTT</sequence>
<name>A0ABY9AL19_PARCI</name>
<evidence type="ECO:0000313" key="2">
    <source>
        <dbReference type="Proteomes" id="UP001242732"/>
    </source>
</evidence>
<evidence type="ECO:0000313" key="1">
    <source>
        <dbReference type="EMBL" id="WIY47454.1"/>
    </source>
</evidence>
<dbReference type="Proteomes" id="UP001242732">
    <property type="component" value="Chromosome"/>
</dbReference>
<reference evidence="1 2" key="1">
    <citation type="submission" date="2023-06" db="EMBL/GenBank/DDBJ databases">
        <authorList>
            <person name="Ham H."/>
            <person name="Park D.S."/>
        </authorList>
    </citation>
    <scope>NUCLEOTIDE SEQUENCE [LARGE SCALE GENOMIC DNA]</scope>
    <source>
        <strain evidence="1 2">KACC 17005</strain>
    </source>
</reference>
<accession>A0ABY9AL19</accession>
<organism evidence="1 2">
    <name type="scientific">Paracidovorax citrulli</name>
    <name type="common">Acidovorax citrulli</name>
    <dbReference type="NCBI Taxonomy" id="80869"/>
    <lineage>
        <taxon>Bacteria</taxon>
        <taxon>Pseudomonadati</taxon>
        <taxon>Pseudomonadota</taxon>
        <taxon>Betaproteobacteria</taxon>
        <taxon>Burkholderiales</taxon>
        <taxon>Comamonadaceae</taxon>
        <taxon>Paracidovorax</taxon>
    </lineage>
</organism>
<protein>
    <submittedName>
        <fullName evidence="1">DUF1799 domain-containing protein</fullName>
    </submittedName>
</protein>
<dbReference type="InterPro" id="IPR014915">
    <property type="entry name" value="Phage_TLS_TfmB"/>
</dbReference>
<keyword evidence="2" id="KW-1185">Reference proteome</keyword>